<dbReference type="Proteomes" id="UP000326532">
    <property type="component" value="Unassembled WGS sequence"/>
</dbReference>
<evidence type="ECO:0000256" key="2">
    <source>
        <dbReference type="ARBA" id="ARBA00022527"/>
    </source>
</evidence>
<dbReference type="GO" id="GO:0004674">
    <property type="term" value="F:protein serine/threonine kinase activity"/>
    <property type="evidence" value="ECO:0007669"/>
    <property type="project" value="UniProtKB-KW"/>
</dbReference>
<dbReference type="GO" id="GO:0050684">
    <property type="term" value="P:regulation of mRNA processing"/>
    <property type="evidence" value="ECO:0007669"/>
    <property type="project" value="TreeGrafter"/>
</dbReference>
<dbReference type="EC" id="2.7.11.1" evidence="1"/>
<evidence type="ECO:0000256" key="8">
    <source>
        <dbReference type="ARBA" id="ARBA00048679"/>
    </source>
</evidence>
<comment type="catalytic activity">
    <reaction evidence="8">
        <text>L-seryl-[protein] + ATP = O-phospho-L-seryl-[protein] + ADP + H(+)</text>
        <dbReference type="Rhea" id="RHEA:17989"/>
        <dbReference type="Rhea" id="RHEA-COMP:9863"/>
        <dbReference type="Rhea" id="RHEA-COMP:11604"/>
        <dbReference type="ChEBI" id="CHEBI:15378"/>
        <dbReference type="ChEBI" id="CHEBI:29999"/>
        <dbReference type="ChEBI" id="CHEBI:30616"/>
        <dbReference type="ChEBI" id="CHEBI:83421"/>
        <dbReference type="ChEBI" id="CHEBI:456216"/>
        <dbReference type="EC" id="2.7.11.1"/>
    </reaction>
</comment>
<accession>A0A5N6DJR3</accession>
<dbReference type="GO" id="GO:0005634">
    <property type="term" value="C:nucleus"/>
    <property type="evidence" value="ECO:0007669"/>
    <property type="project" value="TreeGrafter"/>
</dbReference>
<protein>
    <recommendedName>
        <fullName evidence="1">non-specific serine/threonine protein kinase</fullName>
        <ecNumber evidence="1">2.7.11.1</ecNumber>
    </recommendedName>
</protein>
<dbReference type="Gene3D" id="1.10.510.10">
    <property type="entry name" value="Transferase(Phosphotransferase) domain 1"/>
    <property type="match status" value="1"/>
</dbReference>
<dbReference type="GO" id="GO:0000245">
    <property type="term" value="P:spliceosomal complex assembly"/>
    <property type="evidence" value="ECO:0007669"/>
    <property type="project" value="TreeGrafter"/>
</dbReference>
<proteinExistence type="predicted"/>
<evidence type="ECO:0000313" key="10">
    <source>
        <dbReference type="Proteomes" id="UP000326532"/>
    </source>
</evidence>
<dbReference type="OMA" id="DERMPAY"/>
<dbReference type="VEuPathDB" id="FungiDB:BDV34DRAFT_101697"/>
<keyword evidence="10" id="KW-1185">Reference proteome</keyword>
<dbReference type="InterPro" id="IPR051334">
    <property type="entry name" value="SRPK"/>
</dbReference>
<dbReference type="Gene3D" id="3.30.200.20">
    <property type="entry name" value="Phosphorylase Kinase, domain 1"/>
    <property type="match status" value="1"/>
</dbReference>
<evidence type="ECO:0000256" key="5">
    <source>
        <dbReference type="ARBA" id="ARBA00022777"/>
    </source>
</evidence>
<evidence type="ECO:0000256" key="1">
    <source>
        <dbReference type="ARBA" id="ARBA00012513"/>
    </source>
</evidence>
<dbReference type="AlphaFoldDB" id="A0A5N6DJR3"/>
<dbReference type="GO" id="GO:0005737">
    <property type="term" value="C:cytoplasm"/>
    <property type="evidence" value="ECO:0007669"/>
    <property type="project" value="TreeGrafter"/>
</dbReference>
<reference evidence="9 10" key="1">
    <citation type="submission" date="2019-04" db="EMBL/GenBank/DDBJ databases">
        <title>Fungal friends and foes A comparative genomics study of 23 Aspergillus species from section Flavi.</title>
        <authorList>
            <consortium name="DOE Joint Genome Institute"/>
            <person name="Kjaerbolling I."/>
            <person name="Vesth T.C."/>
            <person name="Frisvad J.C."/>
            <person name="Nybo J.L."/>
            <person name="Theobald S."/>
            <person name="Kildgaard S."/>
            <person name="Petersen T.I."/>
            <person name="Kuo A."/>
            <person name="Sato A."/>
            <person name="Lyhne E.K."/>
            <person name="Kogle M.E."/>
            <person name="Wiebenga A."/>
            <person name="Kun R.S."/>
            <person name="Lubbers R.J."/>
            <person name="Makela M.R."/>
            <person name="Barry K."/>
            <person name="Chovatia M."/>
            <person name="Clum A."/>
            <person name="Daum C."/>
            <person name="Haridas S."/>
            <person name="He G."/>
            <person name="LaButti K."/>
            <person name="Lipzen A."/>
            <person name="Mondo S."/>
            <person name="Pangilinan J."/>
            <person name="Riley R."/>
            <person name="Salamov A."/>
            <person name="Simmons B.A."/>
            <person name="Magnuson J.K."/>
            <person name="Henrissat B."/>
            <person name="Mortensen U.H."/>
            <person name="Larsen T.O."/>
            <person name="De vries R.P."/>
            <person name="Grigoriev I.V."/>
            <person name="Machida M."/>
            <person name="Baker S.E."/>
            <person name="Andersen M.R."/>
        </authorList>
    </citation>
    <scope>NUCLEOTIDE SEQUENCE [LARGE SCALE GENOMIC DNA]</scope>
    <source>
        <strain evidence="9 10">CBS 117618</strain>
    </source>
</reference>
<keyword evidence="2" id="KW-0723">Serine/threonine-protein kinase</keyword>
<name>A0A5N6DJR3_ASPPA</name>
<evidence type="ECO:0000313" key="9">
    <source>
        <dbReference type="EMBL" id="KAB8205358.1"/>
    </source>
</evidence>
<keyword evidence="5" id="KW-0418">Kinase</keyword>
<organism evidence="9 10">
    <name type="scientific">Aspergillus parasiticus</name>
    <dbReference type="NCBI Taxonomy" id="5067"/>
    <lineage>
        <taxon>Eukaryota</taxon>
        <taxon>Fungi</taxon>
        <taxon>Dikarya</taxon>
        <taxon>Ascomycota</taxon>
        <taxon>Pezizomycotina</taxon>
        <taxon>Eurotiomycetes</taxon>
        <taxon>Eurotiomycetidae</taxon>
        <taxon>Eurotiales</taxon>
        <taxon>Aspergillaceae</taxon>
        <taxon>Aspergillus</taxon>
        <taxon>Aspergillus subgen. Circumdati</taxon>
    </lineage>
</organism>
<evidence type="ECO:0000256" key="7">
    <source>
        <dbReference type="ARBA" id="ARBA00047899"/>
    </source>
</evidence>
<keyword evidence="4" id="KW-0547">Nucleotide-binding</keyword>
<dbReference type="GO" id="GO:0005524">
    <property type="term" value="F:ATP binding"/>
    <property type="evidence" value="ECO:0007669"/>
    <property type="project" value="UniProtKB-KW"/>
</dbReference>
<dbReference type="PANTHER" id="PTHR47634:SF9">
    <property type="entry name" value="PROTEIN KINASE DOMAIN-CONTAINING PROTEIN-RELATED"/>
    <property type="match status" value="1"/>
</dbReference>
<keyword evidence="3" id="KW-0808">Transferase</keyword>
<gene>
    <name evidence="9" type="ORF">BDV34DRAFT_101697</name>
</gene>
<dbReference type="EMBL" id="ML734971">
    <property type="protein sequence ID" value="KAB8205358.1"/>
    <property type="molecule type" value="Genomic_DNA"/>
</dbReference>
<evidence type="ECO:0000256" key="4">
    <source>
        <dbReference type="ARBA" id="ARBA00022741"/>
    </source>
</evidence>
<dbReference type="PANTHER" id="PTHR47634">
    <property type="entry name" value="PROTEIN KINASE DOMAIN-CONTAINING PROTEIN-RELATED"/>
    <property type="match status" value="1"/>
</dbReference>
<evidence type="ECO:0000256" key="3">
    <source>
        <dbReference type="ARBA" id="ARBA00022679"/>
    </source>
</evidence>
<evidence type="ECO:0000256" key="6">
    <source>
        <dbReference type="ARBA" id="ARBA00022840"/>
    </source>
</evidence>
<keyword evidence="6" id="KW-0067">ATP-binding</keyword>
<sequence length="140" mass="16077">MRAFHQKGHQLFRQIHCPPRVRHSSIFPVLDPAKNIEDERMPAYDRGLYYPVKLGGVFCSRYQGLSKLGFGANSTGPETILIDARQHRYIALKIYIHSSNPNHEVQVVEHLAACRTHHPGKQLVRNMIDWFEITGLKGSY</sequence>
<comment type="catalytic activity">
    <reaction evidence="7">
        <text>L-threonyl-[protein] + ATP = O-phospho-L-threonyl-[protein] + ADP + H(+)</text>
        <dbReference type="Rhea" id="RHEA:46608"/>
        <dbReference type="Rhea" id="RHEA-COMP:11060"/>
        <dbReference type="Rhea" id="RHEA-COMP:11605"/>
        <dbReference type="ChEBI" id="CHEBI:15378"/>
        <dbReference type="ChEBI" id="CHEBI:30013"/>
        <dbReference type="ChEBI" id="CHEBI:30616"/>
        <dbReference type="ChEBI" id="CHEBI:61977"/>
        <dbReference type="ChEBI" id="CHEBI:456216"/>
        <dbReference type="EC" id="2.7.11.1"/>
    </reaction>
</comment>